<dbReference type="PANTHER" id="PTHR12247:SF84">
    <property type="entry name" value="SEX COMB ON MIDLEG-LIKE PROTEIN 2"/>
    <property type="match status" value="1"/>
</dbReference>
<feature type="compositionally biased region" description="Basic and acidic residues" evidence="9">
    <location>
        <begin position="368"/>
        <end position="377"/>
    </location>
</feature>
<feature type="compositionally biased region" description="Basic and acidic residues" evidence="9">
    <location>
        <begin position="452"/>
        <end position="462"/>
    </location>
</feature>
<organism evidence="11 12">
    <name type="scientific">Microtus ochrogaster</name>
    <name type="common">Prairie vole</name>
    <dbReference type="NCBI Taxonomy" id="79684"/>
    <lineage>
        <taxon>Eukaryota</taxon>
        <taxon>Metazoa</taxon>
        <taxon>Chordata</taxon>
        <taxon>Craniata</taxon>
        <taxon>Vertebrata</taxon>
        <taxon>Euteleostomi</taxon>
        <taxon>Mammalia</taxon>
        <taxon>Eutheria</taxon>
        <taxon>Euarchontoglires</taxon>
        <taxon>Glires</taxon>
        <taxon>Rodentia</taxon>
        <taxon>Myomorpha</taxon>
        <taxon>Muroidea</taxon>
        <taxon>Cricetidae</taxon>
        <taxon>Arvicolinae</taxon>
        <taxon>Microtus</taxon>
    </lineage>
</organism>
<dbReference type="InterPro" id="IPR001660">
    <property type="entry name" value="SAM"/>
</dbReference>
<feature type="repeat" description="MBT" evidence="8">
    <location>
        <begin position="33"/>
        <end position="131"/>
    </location>
</feature>
<keyword evidence="4" id="KW-0677">Repeat</keyword>
<accession>A0ABM1UEU6</accession>
<sequence length="1015" mass="112948">MGQTVNEESMDVKKDNQEKTTHSSTSSVQRNYFDWDKYLKETGSISAPSECFRQSKIPPTNEFQVGMKLEARDPRNIASVCVASVIATTGARLRLRLDGSDNKNDFWRLVDSSDIQPVGTCEQEGDLLQPPLGYRMNVSSWPMFLLRTLTGSELAPAGFFKKEPPPPPLNNFKVGMKIEAVDRKNPFLICPATIGAVRGDQIYITFDGWNGRFDYWCKYDSRDIFPVGWCCLTGDVLQPPGNIAERKPRSKAVTKPWKDGATALESEEAAPEAAENPKDSEFTNPFEDEDRPVKDDQAATAGEKPKGRGFTKPGKDEARPGKDNQATPAGKKPKSRGITKTWEEARPGKDVQAAPAGKKPKGRGFTKPWEEEARPGKDVQAAPVESKPKSKRVTKPWKEQATPFEDEAEAPAKKKPRDKTVTKPRKDQTELFECEEAAPAKKKPKAKTVTKPWKDQAGHFEYEEPAAPATKKHKGKKVTKPWTDQAGLSEYEEAGPAEKKRKGKKVTKPWKDQTGLFEDEETGPAKKKHKGKTVTKTSKDQAGLFEYEEPAPGEKKRKGKTVIKPQKDQAGIFEYEEAVPAEKKRKGRPVTKPRKDEASHFENEEAAQGKKKRKDKRVSKFWKDQAKLLEDEEAIPALFSALSVKSAENTPPSSYEQTKTPTSEKKKSPQKTTLVLPVPKTSKKSGKTKPTGDTSATTKGTCKTVLPKEKGRKSEVKEKCIPVISSTSTASLSSLIRRSSSNKSPVGPSKIVMSTVCVYINKHGDCGPYLNPQKVQQLPDHFGPGPVNVILRRIVQACVDCAIDSKTVFLFIKPDNRGGEVITAFFDEKVHSVQLPPVNSASFALRFLENFCRSMQCDKFLSSQPFKPKAHVPTSTTDLDQNKPALNEELKESRRLKRCSQRPLTFAPVSSKVPRKSGRASKASSYIAVPDPSVLKQGFCKDPSTWSVDEVIQFMKHTDPHIAGPLADLFRQHEIDGKALLLLKSELMMKYMGLKLGPALKLCYYIEKLKEIKYN</sequence>
<reference evidence="12" key="1">
    <citation type="submission" date="2025-08" db="UniProtKB">
        <authorList>
            <consortium name="RefSeq"/>
        </authorList>
    </citation>
    <scope>IDENTIFICATION</scope>
</reference>
<dbReference type="SUPFAM" id="SSF47769">
    <property type="entry name" value="SAM/Pointed domain"/>
    <property type="match status" value="1"/>
</dbReference>
<feature type="compositionally biased region" description="Basic residues" evidence="9">
    <location>
        <begin position="609"/>
        <end position="619"/>
    </location>
</feature>
<comment type="subcellular location">
    <subcellularLocation>
        <location evidence="1">Nucleus</location>
    </subcellularLocation>
</comment>
<dbReference type="InterPro" id="IPR050548">
    <property type="entry name" value="PcG_chromatin_remod_factors"/>
</dbReference>
<dbReference type="Proteomes" id="UP000694915">
    <property type="component" value="Chromosome X"/>
</dbReference>
<proteinExistence type="inferred from homology"/>
<dbReference type="InterPro" id="IPR047531">
    <property type="entry name" value="SAM_Scm-like"/>
</dbReference>
<dbReference type="SUPFAM" id="SSF63748">
    <property type="entry name" value="Tudor/PWWP/MBT"/>
    <property type="match status" value="2"/>
</dbReference>
<dbReference type="InterPro" id="IPR021987">
    <property type="entry name" value="SLED"/>
</dbReference>
<dbReference type="Gene3D" id="3.90.1150.190">
    <property type="entry name" value="SLED domain"/>
    <property type="match status" value="1"/>
</dbReference>
<feature type="domain" description="SAM" evidence="10">
    <location>
        <begin position="943"/>
        <end position="1012"/>
    </location>
</feature>
<feature type="compositionally biased region" description="Basic and acidic residues" evidence="9">
    <location>
        <begin position="313"/>
        <end position="322"/>
    </location>
</feature>
<dbReference type="Pfam" id="PF02820">
    <property type="entry name" value="MBT"/>
    <property type="match status" value="2"/>
</dbReference>
<feature type="compositionally biased region" description="Polar residues" evidence="9">
    <location>
        <begin position="646"/>
        <end position="655"/>
    </location>
</feature>
<dbReference type="SMART" id="SM00454">
    <property type="entry name" value="SAM"/>
    <property type="match status" value="1"/>
</dbReference>
<keyword evidence="6" id="KW-0804">Transcription</keyword>
<evidence type="ECO:0000256" key="6">
    <source>
        <dbReference type="ARBA" id="ARBA00023163"/>
    </source>
</evidence>
<feature type="compositionally biased region" description="Basic and acidic residues" evidence="9">
    <location>
        <begin position="593"/>
        <end position="603"/>
    </location>
</feature>
<evidence type="ECO:0000256" key="8">
    <source>
        <dbReference type="PROSITE-ProRule" id="PRU00459"/>
    </source>
</evidence>
<evidence type="ECO:0000256" key="7">
    <source>
        <dbReference type="ARBA" id="ARBA00023242"/>
    </source>
</evidence>
<keyword evidence="7" id="KW-0539">Nucleus</keyword>
<feature type="compositionally biased region" description="Basic residues" evidence="9">
    <location>
        <begin position="499"/>
        <end position="508"/>
    </location>
</feature>
<dbReference type="PANTHER" id="PTHR12247">
    <property type="entry name" value="POLYCOMB GROUP PROTEIN"/>
    <property type="match status" value="1"/>
</dbReference>
<feature type="compositionally biased region" description="Basic residues" evidence="9">
    <location>
        <begin position="583"/>
        <end position="592"/>
    </location>
</feature>
<dbReference type="GeneID" id="102002025"/>
<dbReference type="CDD" id="cd09578">
    <property type="entry name" value="SAM_Scm"/>
    <property type="match status" value="1"/>
</dbReference>
<feature type="compositionally biased region" description="Basic and acidic residues" evidence="9">
    <location>
        <begin position="418"/>
        <end position="429"/>
    </location>
</feature>
<feature type="compositionally biased region" description="Basic residues" evidence="9">
    <location>
        <begin position="470"/>
        <end position="479"/>
    </location>
</feature>
<dbReference type="InterPro" id="IPR004092">
    <property type="entry name" value="Mbt"/>
</dbReference>
<protein>
    <submittedName>
        <fullName evidence="12">Sex comb on midleg-like protein 2</fullName>
    </submittedName>
</protein>
<dbReference type="Pfam" id="PF12140">
    <property type="entry name" value="SLED"/>
    <property type="match status" value="1"/>
</dbReference>
<dbReference type="CDD" id="cd20092">
    <property type="entry name" value="MBT_dScm-like_rpt2"/>
    <property type="match status" value="1"/>
</dbReference>
<feature type="region of interest" description="Disordered" evidence="9">
    <location>
        <begin position="240"/>
        <end position="619"/>
    </location>
</feature>
<feature type="repeat" description="MBT" evidence="8">
    <location>
        <begin position="139"/>
        <end position="240"/>
    </location>
</feature>
<dbReference type="InterPro" id="IPR013761">
    <property type="entry name" value="SAM/pointed_sf"/>
</dbReference>
<evidence type="ECO:0000256" key="1">
    <source>
        <dbReference type="ARBA" id="ARBA00004123"/>
    </source>
</evidence>
<evidence type="ECO:0000256" key="9">
    <source>
        <dbReference type="SAM" id="MobiDB-lite"/>
    </source>
</evidence>
<name>A0ABM1UEU6_MICOH</name>
<keyword evidence="11" id="KW-1185">Reference proteome</keyword>
<dbReference type="InterPro" id="IPR038348">
    <property type="entry name" value="SLED_sf"/>
</dbReference>
<dbReference type="PROSITE" id="PS51079">
    <property type="entry name" value="MBT"/>
    <property type="match status" value="2"/>
</dbReference>
<comment type="similarity">
    <text evidence="2">Belongs to the SCM family.</text>
</comment>
<dbReference type="SMART" id="SM00561">
    <property type="entry name" value="MBT"/>
    <property type="match status" value="2"/>
</dbReference>
<dbReference type="RefSeq" id="XP_026640508.1">
    <property type="nucleotide sequence ID" value="XM_026784707.1"/>
</dbReference>
<evidence type="ECO:0000259" key="10">
    <source>
        <dbReference type="SMART" id="SM00454"/>
    </source>
</evidence>
<feature type="region of interest" description="Disordered" evidence="9">
    <location>
        <begin position="1"/>
        <end position="26"/>
    </location>
</feature>
<evidence type="ECO:0000256" key="2">
    <source>
        <dbReference type="ARBA" id="ARBA00008469"/>
    </source>
</evidence>
<dbReference type="Gene3D" id="2.30.30.140">
    <property type="match status" value="2"/>
</dbReference>
<keyword evidence="5" id="KW-0805">Transcription regulation</keyword>
<dbReference type="Gene3D" id="1.10.150.50">
    <property type="entry name" value="Transcription Factor, Ets-1"/>
    <property type="match status" value="1"/>
</dbReference>
<evidence type="ECO:0000256" key="3">
    <source>
        <dbReference type="ARBA" id="ARBA00022491"/>
    </source>
</evidence>
<evidence type="ECO:0000313" key="11">
    <source>
        <dbReference type="Proteomes" id="UP000694915"/>
    </source>
</evidence>
<gene>
    <name evidence="12" type="primary">Scml2</name>
</gene>
<feature type="region of interest" description="Disordered" evidence="9">
    <location>
        <begin position="643"/>
        <end position="710"/>
    </location>
</feature>
<dbReference type="Pfam" id="PF00536">
    <property type="entry name" value="SAM_1"/>
    <property type="match status" value="1"/>
</dbReference>
<evidence type="ECO:0000313" key="12">
    <source>
        <dbReference type="RefSeq" id="XP_026640508.1"/>
    </source>
</evidence>
<evidence type="ECO:0000256" key="5">
    <source>
        <dbReference type="ARBA" id="ARBA00023015"/>
    </source>
</evidence>
<keyword evidence="3" id="KW-0678">Repressor</keyword>
<feature type="compositionally biased region" description="Basic and acidic residues" evidence="9">
    <location>
        <begin position="10"/>
        <end position="21"/>
    </location>
</feature>
<evidence type="ECO:0000256" key="4">
    <source>
        <dbReference type="ARBA" id="ARBA00022737"/>
    </source>
</evidence>